<evidence type="ECO:0000313" key="6">
    <source>
        <dbReference type="Proteomes" id="UP000828390"/>
    </source>
</evidence>
<gene>
    <name evidence="5" type="ORF">DPMN_086636</name>
</gene>
<organism evidence="5 6">
    <name type="scientific">Dreissena polymorpha</name>
    <name type="common">Zebra mussel</name>
    <name type="synonym">Mytilus polymorpha</name>
    <dbReference type="NCBI Taxonomy" id="45954"/>
    <lineage>
        <taxon>Eukaryota</taxon>
        <taxon>Metazoa</taxon>
        <taxon>Spiralia</taxon>
        <taxon>Lophotrochozoa</taxon>
        <taxon>Mollusca</taxon>
        <taxon>Bivalvia</taxon>
        <taxon>Autobranchia</taxon>
        <taxon>Heteroconchia</taxon>
        <taxon>Euheterodonta</taxon>
        <taxon>Imparidentia</taxon>
        <taxon>Neoheterodontei</taxon>
        <taxon>Myida</taxon>
        <taxon>Dreissenoidea</taxon>
        <taxon>Dreissenidae</taxon>
        <taxon>Dreissena</taxon>
    </lineage>
</organism>
<dbReference type="AlphaFoldDB" id="A0A9D4QVD6"/>
<sequence length="331" mass="36609">MGIHILQVFQQQQKMCGRCLTRLLMIQLRNRQFLSNSAASPVYHLKSRGLIKVQGQDTVPFLQGLVTNDVSLLGSEVRSQYSMLLNVQGRVICDLMLYTASVVQGQESTVLMECDRTLMEQVISTLKKYKIRRKVSVEDICGSHRVLSSCDPAVSIVPGGEAITVTDPRVPAFGSRIIINNDSPIEIDISEDERGYHERRLQWGIPEGVHDLPPGSALPLEGNLVYMNGVSFSKGCYLGQELTARTHHTGVTRKRLMPVVFDRDPGSIEPGQDILNASTKSVGKFRSVIGQYGIGLMRVAEISGELTLANKSGETIYLNAVKPNWWPNEGV</sequence>
<evidence type="ECO:0000256" key="2">
    <source>
        <dbReference type="ARBA" id="ARBA00022946"/>
    </source>
</evidence>
<name>A0A9D4QVD6_DREPO</name>
<dbReference type="InterPro" id="IPR045179">
    <property type="entry name" value="YgfZ/GcvT"/>
</dbReference>
<dbReference type="GO" id="GO:0005759">
    <property type="term" value="C:mitochondrial matrix"/>
    <property type="evidence" value="ECO:0007669"/>
    <property type="project" value="TreeGrafter"/>
</dbReference>
<evidence type="ECO:0000259" key="4">
    <source>
        <dbReference type="Pfam" id="PF25455"/>
    </source>
</evidence>
<dbReference type="PANTHER" id="PTHR22602:SF0">
    <property type="entry name" value="TRANSFERASE CAF17, MITOCHONDRIAL-RELATED"/>
    <property type="match status" value="1"/>
</dbReference>
<dbReference type="InterPro" id="IPR057460">
    <property type="entry name" value="CAF17_C"/>
</dbReference>
<dbReference type="InterPro" id="IPR017703">
    <property type="entry name" value="YgfZ/GCV_T_CS"/>
</dbReference>
<reference evidence="5" key="2">
    <citation type="submission" date="2020-11" db="EMBL/GenBank/DDBJ databases">
        <authorList>
            <person name="McCartney M.A."/>
            <person name="Auch B."/>
            <person name="Kono T."/>
            <person name="Mallez S."/>
            <person name="Becker A."/>
            <person name="Gohl D.M."/>
            <person name="Silverstein K.A.T."/>
            <person name="Koren S."/>
            <person name="Bechman K.B."/>
            <person name="Herman A."/>
            <person name="Abrahante J.E."/>
            <person name="Garbe J."/>
        </authorList>
    </citation>
    <scope>NUCLEOTIDE SEQUENCE</scope>
    <source>
        <strain evidence="5">Duluth1</strain>
        <tissue evidence="5">Whole animal</tissue>
    </source>
</reference>
<comment type="caution">
    <text evidence="5">The sequence shown here is derived from an EMBL/GenBank/DDBJ whole genome shotgun (WGS) entry which is preliminary data.</text>
</comment>
<keyword evidence="6" id="KW-1185">Reference proteome</keyword>
<feature type="domain" description="CAF17 C-terminal" evidence="4">
    <location>
        <begin position="253"/>
        <end position="327"/>
    </location>
</feature>
<dbReference type="InterPro" id="IPR027266">
    <property type="entry name" value="TrmE/GcvT-like"/>
</dbReference>
<dbReference type="OrthoDB" id="191995at2759"/>
<dbReference type="PANTHER" id="PTHR22602">
    <property type="entry name" value="TRANSFERASE CAF17, MITOCHONDRIAL-RELATED"/>
    <property type="match status" value="1"/>
</dbReference>
<dbReference type="NCBIfam" id="TIGR03317">
    <property type="entry name" value="ygfZ_signature"/>
    <property type="match status" value="1"/>
</dbReference>
<dbReference type="EMBL" id="JAIWYP010000003">
    <property type="protein sequence ID" value="KAH3844378.1"/>
    <property type="molecule type" value="Genomic_DNA"/>
</dbReference>
<dbReference type="GO" id="GO:0016226">
    <property type="term" value="P:iron-sulfur cluster assembly"/>
    <property type="evidence" value="ECO:0007669"/>
    <property type="project" value="TreeGrafter"/>
</dbReference>
<dbReference type="Gene3D" id="3.30.1360.120">
    <property type="entry name" value="Probable tRNA modification gtpase trme, domain 1"/>
    <property type="match status" value="2"/>
</dbReference>
<protein>
    <recommendedName>
        <fullName evidence="4">CAF17 C-terminal domain-containing protein</fullName>
    </recommendedName>
</protein>
<keyword evidence="2" id="KW-0809">Transit peptide</keyword>
<dbReference type="Pfam" id="PF25455">
    <property type="entry name" value="Beta-barrel_CAF17_C"/>
    <property type="match status" value="1"/>
</dbReference>
<evidence type="ECO:0000256" key="1">
    <source>
        <dbReference type="ARBA" id="ARBA00004173"/>
    </source>
</evidence>
<reference evidence="5" key="1">
    <citation type="journal article" date="2019" name="bioRxiv">
        <title>The Genome of the Zebra Mussel, Dreissena polymorpha: A Resource for Invasive Species Research.</title>
        <authorList>
            <person name="McCartney M.A."/>
            <person name="Auch B."/>
            <person name="Kono T."/>
            <person name="Mallez S."/>
            <person name="Zhang Y."/>
            <person name="Obille A."/>
            <person name="Becker A."/>
            <person name="Abrahante J.E."/>
            <person name="Garbe J."/>
            <person name="Badalamenti J.P."/>
            <person name="Herman A."/>
            <person name="Mangelson H."/>
            <person name="Liachko I."/>
            <person name="Sullivan S."/>
            <person name="Sone E.D."/>
            <person name="Koren S."/>
            <person name="Silverstein K.A.T."/>
            <person name="Beckman K.B."/>
            <person name="Gohl D.M."/>
        </authorList>
    </citation>
    <scope>NUCLEOTIDE SEQUENCE</scope>
    <source>
        <strain evidence="5">Duluth1</strain>
        <tissue evidence="5">Whole animal</tissue>
    </source>
</reference>
<dbReference type="SUPFAM" id="SSF103025">
    <property type="entry name" value="Folate-binding domain"/>
    <property type="match status" value="1"/>
</dbReference>
<comment type="subcellular location">
    <subcellularLocation>
        <location evidence="1">Mitochondrion</location>
    </subcellularLocation>
</comment>
<keyword evidence="3" id="KW-0496">Mitochondrion</keyword>
<accession>A0A9D4QVD6</accession>
<proteinExistence type="predicted"/>
<evidence type="ECO:0000256" key="3">
    <source>
        <dbReference type="ARBA" id="ARBA00023128"/>
    </source>
</evidence>
<evidence type="ECO:0000313" key="5">
    <source>
        <dbReference type="EMBL" id="KAH3844378.1"/>
    </source>
</evidence>
<dbReference type="Proteomes" id="UP000828390">
    <property type="component" value="Unassembled WGS sequence"/>
</dbReference>